<name>A0A3A2ZIJ0_9EURO</name>
<keyword evidence="2" id="KW-1185">Reference proteome</keyword>
<dbReference type="AlphaFoldDB" id="A0A3A2ZIJ0"/>
<organism evidence="1 2">
    <name type="scientific">Aspergillus sclerotialis</name>
    <dbReference type="NCBI Taxonomy" id="2070753"/>
    <lineage>
        <taxon>Eukaryota</taxon>
        <taxon>Fungi</taxon>
        <taxon>Dikarya</taxon>
        <taxon>Ascomycota</taxon>
        <taxon>Pezizomycotina</taxon>
        <taxon>Eurotiomycetes</taxon>
        <taxon>Eurotiomycetidae</taxon>
        <taxon>Eurotiales</taxon>
        <taxon>Aspergillaceae</taxon>
        <taxon>Aspergillus</taxon>
        <taxon>Aspergillus subgen. Polypaecilum</taxon>
    </lineage>
</organism>
<dbReference type="Proteomes" id="UP000266188">
    <property type="component" value="Unassembled WGS sequence"/>
</dbReference>
<gene>
    <name evidence="1" type="ORF">PHISCL_04598</name>
</gene>
<proteinExistence type="predicted"/>
<protein>
    <recommendedName>
        <fullName evidence="3">SGNH hydrolase-type esterase domain-containing protein</fullName>
    </recommendedName>
</protein>
<dbReference type="STRING" id="2070753.A0A3A2ZIJ0"/>
<dbReference type="Gene3D" id="3.40.50.1110">
    <property type="entry name" value="SGNH hydrolase"/>
    <property type="match status" value="1"/>
</dbReference>
<dbReference type="EMBL" id="MVGC01000137">
    <property type="protein sequence ID" value="RJE23069.1"/>
    <property type="molecule type" value="Genomic_DNA"/>
</dbReference>
<reference evidence="2" key="1">
    <citation type="submission" date="2017-02" db="EMBL/GenBank/DDBJ databases">
        <authorList>
            <person name="Tafer H."/>
            <person name="Lopandic K."/>
        </authorList>
    </citation>
    <scope>NUCLEOTIDE SEQUENCE [LARGE SCALE GENOMIC DNA]</scope>
    <source>
        <strain evidence="2">CBS 366.77</strain>
    </source>
</reference>
<dbReference type="OrthoDB" id="5278722at2759"/>
<sequence>MRLITKFYALCTLGLCGILSSAWLLASDHYYRRVVSPNFTWESDSQSPPSYDRRLVVFGDSWSDNAAAIPGSVWTNQLCSEISCELDNLAQTAKSIRGNYIGSVVDNAELSSARTLFGLYRSPVADFKHQVKKWLDDESAALLNSSEEEIQSRQNSTIFVVSFGVWDIWDLVGQDYNKAMASVDRSIDVLMGQLDVLSEGWNTNDFKVILTLTPDVTFLPAFKSTAKKHPNQQKDTVKIVQYWNDKLRAAAGQWKFGTIHLFDMNEFMVGLIRDRQLIAVGAEEEPTGKEDPRWENVNEPCVTTRRQWVTTSEQECENPEKYLFWNDMHLGSSAHRLMGQEVFHEIEEKWFSTE</sequence>
<comment type="caution">
    <text evidence="1">The sequence shown here is derived from an EMBL/GenBank/DDBJ whole genome shotgun (WGS) entry which is preliminary data.</text>
</comment>
<evidence type="ECO:0000313" key="2">
    <source>
        <dbReference type="Proteomes" id="UP000266188"/>
    </source>
</evidence>
<evidence type="ECO:0000313" key="1">
    <source>
        <dbReference type="EMBL" id="RJE23069.1"/>
    </source>
</evidence>
<accession>A0A3A2ZIJ0</accession>
<dbReference type="SUPFAM" id="SSF52266">
    <property type="entry name" value="SGNH hydrolase"/>
    <property type="match status" value="1"/>
</dbReference>
<evidence type="ECO:0008006" key="3">
    <source>
        <dbReference type="Google" id="ProtNLM"/>
    </source>
</evidence>
<dbReference type="InterPro" id="IPR036514">
    <property type="entry name" value="SGNH_hydro_sf"/>
</dbReference>